<dbReference type="Pfam" id="PF00440">
    <property type="entry name" value="TetR_N"/>
    <property type="match status" value="1"/>
</dbReference>
<dbReference type="InterPro" id="IPR041673">
    <property type="entry name" value="TetR_C_23"/>
</dbReference>
<evidence type="ECO:0000313" key="6">
    <source>
        <dbReference type="EMBL" id="KJL41154.1"/>
    </source>
</evidence>
<evidence type="ECO:0000313" key="7">
    <source>
        <dbReference type="Proteomes" id="UP000034098"/>
    </source>
</evidence>
<evidence type="ECO:0000256" key="2">
    <source>
        <dbReference type="ARBA" id="ARBA00023125"/>
    </source>
</evidence>
<evidence type="ECO:0000256" key="1">
    <source>
        <dbReference type="ARBA" id="ARBA00023015"/>
    </source>
</evidence>
<protein>
    <submittedName>
        <fullName evidence="6">HTH-type transcriptional regulator TtgR</fullName>
    </submittedName>
</protein>
<evidence type="ECO:0000259" key="5">
    <source>
        <dbReference type="PROSITE" id="PS50977"/>
    </source>
</evidence>
<dbReference type="SUPFAM" id="SSF48498">
    <property type="entry name" value="Tetracyclin repressor-like, C-terminal domain"/>
    <property type="match status" value="1"/>
</dbReference>
<dbReference type="Gene3D" id="1.10.357.10">
    <property type="entry name" value="Tetracycline Repressor, domain 2"/>
    <property type="match status" value="1"/>
</dbReference>
<keyword evidence="3" id="KW-0804">Transcription</keyword>
<sequence>MRLVGESLLNMFRNGDTFLNMSSSMVAATKSERTRALIRDIALRSFRERGYDQTTIRLIAAEAGVSVGTTNYHFASKNDLVQELYLDVQQQHRAAAQPLLATSADLIERLGIVFRTGLAQLEPYHRFAPEFLSAAVSPRSSINPLSSDSSESREIVVGLFREAITGAADKLPPEFDEGLPSALMLGHLLLALFWVYDTSEGRERTSRLLERGLRLLRLSLPLVRLRVLRKPLRELLDLIAEVQA</sequence>
<dbReference type="GO" id="GO:0003700">
    <property type="term" value="F:DNA-binding transcription factor activity"/>
    <property type="evidence" value="ECO:0007669"/>
    <property type="project" value="TreeGrafter"/>
</dbReference>
<accession>A0A0M2HAG2</accession>
<dbReference type="EMBL" id="JYJA01000038">
    <property type="protein sequence ID" value="KJL41154.1"/>
    <property type="molecule type" value="Genomic_DNA"/>
</dbReference>
<dbReference type="PROSITE" id="PS50977">
    <property type="entry name" value="HTH_TETR_2"/>
    <property type="match status" value="1"/>
</dbReference>
<feature type="DNA-binding region" description="H-T-H motif" evidence="4">
    <location>
        <begin position="55"/>
        <end position="74"/>
    </location>
</feature>
<dbReference type="PRINTS" id="PR00455">
    <property type="entry name" value="HTHTETR"/>
</dbReference>
<dbReference type="PANTHER" id="PTHR30055:SF234">
    <property type="entry name" value="HTH-TYPE TRANSCRIPTIONAL REGULATOR BETI"/>
    <property type="match status" value="1"/>
</dbReference>
<evidence type="ECO:0000256" key="3">
    <source>
        <dbReference type="ARBA" id="ARBA00023163"/>
    </source>
</evidence>
<dbReference type="InterPro" id="IPR050109">
    <property type="entry name" value="HTH-type_TetR-like_transc_reg"/>
</dbReference>
<dbReference type="PATRIC" id="fig|69370.6.peg.3125"/>
<proteinExistence type="predicted"/>
<dbReference type="InterPro" id="IPR001647">
    <property type="entry name" value="HTH_TetR"/>
</dbReference>
<name>A0A0M2HAG2_MICTR</name>
<dbReference type="InterPro" id="IPR009057">
    <property type="entry name" value="Homeodomain-like_sf"/>
</dbReference>
<dbReference type="InterPro" id="IPR036271">
    <property type="entry name" value="Tet_transcr_reg_TetR-rel_C_sf"/>
</dbReference>
<dbReference type="GO" id="GO:0000976">
    <property type="term" value="F:transcription cis-regulatory region binding"/>
    <property type="evidence" value="ECO:0007669"/>
    <property type="project" value="TreeGrafter"/>
</dbReference>
<dbReference type="Pfam" id="PF17931">
    <property type="entry name" value="TetR_C_23"/>
    <property type="match status" value="1"/>
</dbReference>
<keyword evidence="7" id="KW-1185">Reference proteome</keyword>
<feature type="domain" description="HTH tetR-type" evidence="5">
    <location>
        <begin position="32"/>
        <end position="92"/>
    </location>
</feature>
<dbReference type="AlphaFoldDB" id="A0A0M2HAG2"/>
<reference evidence="6 7" key="1">
    <citation type="submission" date="2015-02" db="EMBL/GenBank/DDBJ databases">
        <title>Draft genome sequences of ten Microbacterium spp. with emphasis on heavy metal contaminated environments.</title>
        <authorList>
            <person name="Corretto E."/>
        </authorList>
    </citation>
    <scope>NUCLEOTIDE SEQUENCE [LARGE SCALE GENOMIC DNA]</scope>
    <source>
        <strain evidence="6 7">DSM 8608</strain>
    </source>
</reference>
<organism evidence="6 7">
    <name type="scientific">Microbacterium trichothecenolyticum</name>
    <name type="common">Aureobacterium trichothecenolyticum</name>
    <dbReference type="NCBI Taxonomy" id="69370"/>
    <lineage>
        <taxon>Bacteria</taxon>
        <taxon>Bacillati</taxon>
        <taxon>Actinomycetota</taxon>
        <taxon>Actinomycetes</taxon>
        <taxon>Micrococcales</taxon>
        <taxon>Microbacteriaceae</taxon>
        <taxon>Microbacterium</taxon>
    </lineage>
</organism>
<evidence type="ECO:0000256" key="4">
    <source>
        <dbReference type="PROSITE-ProRule" id="PRU00335"/>
    </source>
</evidence>
<comment type="caution">
    <text evidence="6">The sequence shown here is derived from an EMBL/GenBank/DDBJ whole genome shotgun (WGS) entry which is preliminary data.</text>
</comment>
<keyword evidence="1" id="KW-0805">Transcription regulation</keyword>
<gene>
    <name evidence="6" type="primary">ttgR_1</name>
    <name evidence="6" type="ORF">RS82_03070</name>
</gene>
<dbReference type="SUPFAM" id="SSF46689">
    <property type="entry name" value="Homeodomain-like"/>
    <property type="match status" value="1"/>
</dbReference>
<dbReference type="Proteomes" id="UP000034098">
    <property type="component" value="Unassembled WGS sequence"/>
</dbReference>
<keyword evidence="2 4" id="KW-0238">DNA-binding</keyword>
<dbReference type="PANTHER" id="PTHR30055">
    <property type="entry name" value="HTH-TYPE TRANSCRIPTIONAL REGULATOR RUTR"/>
    <property type="match status" value="1"/>
</dbReference>